<feature type="non-terminal residue" evidence="1">
    <location>
        <position position="79"/>
    </location>
</feature>
<proteinExistence type="predicted"/>
<reference evidence="1 2" key="1">
    <citation type="submission" date="2019-01" db="EMBL/GenBank/DDBJ databases">
        <authorList>
            <person name="Sayadi A."/>
        </authorList>
    </citation>
    <scope>NUCLEOTIDE SEQUENCE [LARGE SCALE GENOMIC DNA]</scope>
</reference>
<sequence length="79" mass="9155">MFYSLVIKLREFFTNSLLTCEAVIKAYIERVEEVNPTINAVIENRFEDALEEARAVDKFLSNTLMTAEEIEEKKPLLGR</sequence>
<dbReference type="PANTHER" id="PTHR43372">
    <property type="entry name" value="FATTY-ACID AMIDE HYDROLASE"/>
    <property type="match status" value="1"/>
</dbReference>
<dbReference type="InterPro" id="IPR052739">
    <property type="entry name" value="FAAH2"/>
</dbReference>
<organism evidence="1 2">
    <name type="scientific">Callosobruchus maculatus</name>
    <name type="common">Southern cowpea weevil</name>
    <name type="synonym">Pulse bruchid</name>
    <dbReference type="NCBI Taxonomy" id="64391"/>
    <lineage>
        <taxon>Eukaryota</taxon>
        <taxon>Metazoa</taxon>
        <taxon>Ecdysozoa</taxon>
        <taxon>Arthropoda</taxon>
        <taxon>Hexapoda</taxon>
        <taxon>Insecta</taxon>
        <taxon>Pterygota</taxon>
        <taxon>Neoptera</taxon>
        <taxon>Endopterygota</taxon>
        <taxon>Coleoptera</taxon>
        <taxon>Polyphaga</taxon>
        <taxon>Cucujiformia</taxon>
        <taxon>Chrysomeloidea</taxon>
        <taxon>Chrysomelidae</taxon>
        <taxon>Bruchinae</taxon>
        <taxon>Bruchini</taxon>
        <taxon>Callosobruchus</taxon>
    </lineage>
</organism>
<dbReference type="AlphaFoldDB" id="A0A653CV26"/>
<protein>
    <submittedName>
        <fullName evidence="1">Uncharacterized protein</fullName>
    </submittedName>
</protein>
<dbReference type="Gene3D" id="3.90.1300.10">
    <property type="entry name" value="Amidase signature (AS) domain"/>
    <property type="match status" value="1"/>
</dbReference>
<dbReference type="OrthoDB" id="6428749at2759"/>
<evidence type="ECO:0000313" key="1">
    <source>
        <dbReference type="EMBL" id="VEN51775.1"/>
    </source>
</evidence>
<gene>
    <name evidence="1" type="ORF">CALMAC_LOCUS12130</name>
</gene>
<dbReference type="GO" id="GO:0012505">
    <property type="term" value="C:endomembrane system"/>
    <property type="evidence" value="ECO:0007669"/>
    <property type="project" value="TreeGrafter"/>
</dbReference>
<dbReference type="PANTHER" id="PTHR43372:SF2">
    <property type="entry name" value="IP13792P"/>
    <property type="match status" value="1"/>
</dbReference>
<evidence type="ECO:0000313" key="2">
    <source>
        <dbReference type="Proteomes" id="UP000410492"/>
    </source>
</evidence>
<dbReference type="SUPFAM" id="SSF75304">
    <property type="entry name" value="Amidase signature (AS) enzymes"/>
    <property type="match status" value="1"/>
</dbReference>
<dbReference type="Proteomes" id="UP000410492">
    <property type="component" value="Unassembled WGS sequence"/>
</dbReference>
<keyword evidence="2" id="KW-1185">Reference proteome</keyword>
<dbReference type="InterPro" id="IPR036928">
    <property type="entry name" value="AS_sf"/>
</dbReference>
<dbReference type="EMBL" id="CAACVG010009014">
    <property type="protein sequence ID" value="VEN51775.1"/>
    <property type="molecule type" value="Genomic_DNA"/>
</dbReference>
<accession>A0A653CV26</accession>
<name>A0A653CV26_CALMS</name>